<dbReference type="Pfam" id="PF04055">
    <property type="entry name" value="Radical_SAM"/>
    <property type="match status" value="1"/>
</dbReference>
<keyword evidence="5" id="KW-0411">Iron-sulfur</keyword>
<dbReference type="PROSITE" id="PS51918">
    <property type="entry name" value="RADICAL_SAM"/>
    <property type="match status" value="1"/>
</dbReference>
<keyword evidence="2" id="KW-0949">S-adenosyl-L-methionine</keyword>
<gene>
    <name evidence="8" type="ORF">ACFFJP_17955</name>
</gene>
<evidence type="ECO:0000256" key="2">
    <source>
        <dbReference type="ARBA" id="ARBA00022691"/>
    </source>
</evidence>
<dbReference type="InterPro" id="IPR007197">
    <property type="entry name" value="rSAM"/>
</dbReference>
<dbReference type="SUPFAM" id="SSF102114">
    <property type="entry name" value="Radical SAM enzymes"/>
    <property type="match status" value="1"/>
</dbReference>
<comment type="cofactor">
    <cofactor evidence="1">
        <name>[4Fe-4S] cluster</name>
        <dbReference type="ChEBI" id="CHEBI:49883"/>
    </cofactor>
</comment>
<name>A0ABV6BH60_9GAMM</name>
<dbReference type="InterPro" id="IPR023404">
    <property type="entry name" value="rSAM_horseshoe"/>
</dbReference>
<sequence>MSKSIVVVNPGGRDKIYQSLGNELTAIEPPLWVRLISGYLLDREVPIIILDTEAEQLGSVAAASRIAELNPLLVLVVAFGHQPSASTQTMVGASQLITDLKQQCASVPTLLIGGHVSALPEETLQLTQADYACQGEGTITSFELWQSLNGKLPLAEVRGLVRRGENGTVVYGPKAPISEDLDADLHGNVWHLLPMAKYRAHNWQCFGDLGARQPYASIYTTLGCPYRCVFCCINAPFDSNRYRKRSPEAVVEEVAHLYHTYGVKTFKIIDEMFVLQKRHYEAICEGLAALPFAAELNIWAYARVDTVRDDTLPLLRKAGIRWLALGIESGSEVVRDGAKKSFSQDDIRHIVKSIQAADISVIGNFIFGLPDDDENAMQQTLDLALELQCEFVNLYCAMAYPGSGLYVQAKTLGWELPKTWSGFSQHSYDCQPLPTNHISAATVLKFRDDAFHRYFSDEPYLQMVAQKFGPETRAHIEEMASTRLKRRLTEQQAQQIDVRVLATLL</sequence>
<accession>A0ABV6BH60</accession>
<dbReference type="Proteomes" id="UP001589813">
    <property type="component" value="Unassembled WGS sequence"/>
</dbReference>
<dbReference type="SFLD" id="SFLDG01123">
    <property type="entry name" value="methyltransferase_(Class_B)"/>
    <property type="match status" value="1"/>
</dbReference>
<keyword evidence="9" id="KW-1185">Reference proteome</keyword>
<evidence type="ECO:0000259" key="7">
    <source>
        <dbReference type="PROSITE" id="PS51918"/>
    </source>
</evidence>
<keyword evidence="4" id="KW-0408">Iron</keyword>
<dbReference type="Gene3D" id="3.40.50.280">
    <property type="entry name" value="Cobalamin-binding domain"/>
    <property type="match status" value="1"/>
</dbReference>
<keyword evidence="3" id="KW-0479">Metal-binding</keyword>
<proteinExistence type="predicted"/>
<dbReference type="InterPro" id="IPR034466">
    <property type="entry name" value="Methyltransferase_Class_B"/>
</dbReference>
<dbReference type="InterPro" id="IPR006638">
    <property type="entry name" value="Elp3/MiaA/NifB-like_rSAM"/>
</dbReference>
<evidence type="ECO:0000256" key="3">
    <source>
        <dbReference type="ARBA" id="ARBA00022723"/>
    </source>
</evidence>
<dbReference type="InterPro" id="IPR058240">
    <property type="entry name" value="rSAM_sf"/>
</dbReference>
<feature type="domain" description="B12-binding" evidence="6">
    <location>
        <begin position="12"/>
        <end position="155"/>
    </location>
</feature>
<dbReference type="PANTHER" id="PTHR43409">
    <property type="entry name" value="ANAEROBIC MAGNESIUM-PROTOPORPHYRIN IX MONOMETHYL ESTER CYCLASE-RELATED"/>
    <property type="match status" value="1"/>
</dbReference>
<evidence type="ECO:0000313" key="8">
    <source>
        <dbReference type="EMBL" id="MFC0050190.1"/>
    </source>
</evidence>
<feature type="domain" description="Radical SAM core" evidence="7">
    <location>
        <begin position="210"/>
        <end position="429"/>
    </location>
</feature>
<dbReference type="InterPro" id="IPR006158">
    <property type="entry name" value="Cobalamin-bd"/>
</dbReference>
<evidence type="ECO:0000313" key="9">
    <source>
        <dbReference type="Proteomes" id="UP001589813"/>
    </source>
</evidence>
<dbReference type="SMART" id="SM00729">
    <property type="entry name" value="Elp3"/>
    <property type="match status" value="1"/>
</dbReference>
<dbReference type="RefSeq" id="WP_377247507.1">
    <property type="nucleotide sequence ID" value="NZ_JBHLXP010000005.1"/>
</dbReference>
<dbReference type="EMBL" id="JBHLXP010000005">
    <property type="protein sequence ID" value="MFC0050190.1"/>
    <property type="molecule type" value="Genomic_DNA"/>
</dbReference>
<comment type="caution">
    <text evidence="8">The sequence shown here is derived from an EMBL/GenBank/DDBJ whole genome shotgun (WGS) entry which is preliminary data.</text>
</comment>
<organism evidence="8 9">
    <name type="scientific">Rheinheimera tilapiae</name>
    <dbReference type="NCBI Taxonomy" id="875043"/>
    <lineage>
        <taxon>Bacteria</taxon>
        <taxon>Pseudomonadati</taxon>
        <taxon>Pseudomonadota</taxon>
        <taxon>Gammaproteobacteria</taxon>
        <taxon>Chromatiales</taxon>
        <taxon>Chromatiaceae</taxon>
        <taxon>Rheinheimera</taxon>
    </lineage>
</organism>
<dbReference type="PANTHER" id="PTHR43409:SF16">
    <property type="entry name" value="SLR0320 PROTEIN"/>
    <property type="match status" value="1"/>
</dbReference>
<protein>
    <submittedName>
        <fullName evidence="8">B12-binding domain-containing radical SAM protein</fullName>
    </submittedName>
</protein>
<dbReference type="PROSITE" id="PS51332">
    <property type="entry name" value="B12_BINDING"/>
    <property type="match status" value="1"/>
</dbReference>
<dbReference type="SFLD" id="SFLDG01082">
    <property type="entry name" value="B12-binding_domain_containing"/>
    <property type="match status" value="1"/>
</dbReference>
<evidence type="ECO:0000259" key="6">
    <source>
        <dbReference type="PROSITE" id="PS51332"/>
    </source>
</evidence>
<reference evidence="8 9" key="1">
    <citation type="submission" date="2024-09" db="EMBL/GenBank/DDBJ databases">
        <authorList>
            <person name="Sun Q."/>
            <person name="Mori K."/>
        </authorList>
    </citation>
    <scope>NUCLEOTIDE SEQUENCE [LARGE SCALE GENOMIC DNA]</scope>
    <source>
        <strain evidence="8 9">KCTC 23315</strain>
    </source>
</reference>
<evidence type="ECO:0000256" key="1">
    <source>
        <dbReference type="ARBA" id="ARBA00001966"/>
    </source>
</evidence>
<dbReference type="Pfam" id="PF02310">
    <property type="entry name" value="B12-binding"/>
    <property type="match status" value="1"/>
</dbReference>
<evidence type="ECO:0000256" key="4">
    <source>
        <dbReference type="ARBA" id="ARBA00023004"/>
    </source>
</evidence>
<dbReference type="InterPro" id="IPR051198">
    <property type="entry name" value="BchE-like"/>
</dbReference>
<dbReference type="SFLD" id="SFLDS00029">
    <property type="entry name" value="Radical_SAM"/>
    <property type="match status" value="1"/>
</dbReference>
<dbReference type="Gene3D" id="3.80.30.20">
    <property type="entry name" value="tm_1862 like domain"/>
    <property type="match status" value="1"/>
</dbReference>
<evidence type="ECO:0000256" key="5">
    <source>
        <dbReference type="ARBA" id="ARBA00023014"/>
    </source>
</evidence>